<keyword evidence="10" id="KW-0677">Repeat</keyword>
<feature type="disulfide bond" evidence="20">
    <location>
        <begin position="283"/>
        <end position="293"/>
    </location>
</feature>
<proteinExistence type="inferred from homology"/>
<keyword evidence="13" id="KW-0560">Oxidoreductase</keyword>
<gene>
    <name evidence="26" type="primary">LOC408544</name>
</gene>
<feature type="region of interest" description="Disordered" evidence="21">
    <location>
        <begin position="181"/>
        <end position="201"/>
    </location>
</feature>
<evidence type="ECO:0000256" key="15">
    <source>
        <dbReference type="ARBA" id="ARBA00023136"/>
    </source>
</evidence>
<comment type="catalytic activity">
    <reaction evidence="19">
        <text>L-lysyl-[protein] + O2 + H2O = (S)-2-amino-6-oxohexanoyl-[protein] + H2O2 + NH4(+)</text>
        <dbReference type="Rhea" id="RHEA:24544"/>
        <dbReference type="Rhea" id="RHEA-COMP:9752"/>
        <dbReference type="Rhea" id="RHEA-COMP:12448"/>
        <dbReference type="ChEBI" id="CHEBI:15377"/>
        <dbReference type="ChEBI" id="CHEBI:15379"/>
        <dbReference type="ChEBI" id="CHEBI:16240"/>
        <dbReference type="ChEBI" id="CHEBI:28938"/>
        <dbReference type="ChEBI" id="CHEBI:29969"/>
        <dbReference type="ChEBI" id="CHEBI:131803"/>
        <dbReference type="EC" id="1.4.3.13"/>
    </reaction>
</comment>
<keyword evidence="25" id="KW-1185">Reference proteome</keyword>
<keyword evidence="15" id="KW-0472">Membrane</keyword>
<dbReference type="PROSITE" id="PS50287">
    <property type="entry name" value="SRCR_2"/>
    <property type="match status" value="2"/>
</dbReference>
<dbReference type="InterPro" id="IPR001695">
    <property type="entry name" value="Lysyl_oxidase"/>
</dbReference>
<dbReference type="GO" id="GO:0016020">
    <property type="term" value="C:membrane"/>
    <property type="evidence" value="ECO:0007669"/>
    <property type="project" value="UniProtKB-SubCell"/>
</dbReference>
<feature type="signal peptide" evidence="22">
    <location>
        <begin position="1"/>
        <end position="22"/>
    </location>
</feature>
<protein>
    <recommendedName>
        <fullName evidence="18">protein-lysine 6-oxidase</fullName>
        <ecNumber evidence="18">1.4.3.13</ecNumber>
    </recommendedName>
</protein>
<evidence type="ECO:0000313" key="26">
    <source>
        <dbReference type="RefSeq" id="XP_006560704.2"/>
    </source>
</evidence>
<feature type="chain" id="PRO_5044659425" description="protein-lysine 6-oxidase" evidence="22">
    <location>
        <begin position="23"/>
        <end position="526"/>
    </location>
</feature>
<evidence type="ECO:0000256" key="9">
    <source>
        <dbReference type="ARBA" id="ARBA00022729"/>
    </source>
</evidence>
<dbReference type="Gene3D" id="3.10.250.10">
    <property type="entry name" value="SRCR-like domain"/>
    <property type="match status" value="2"/>
</dbReference>
<dbReference type="GO" id="GO:0005507">
    <property type="term" value="F:copper ion binding"/>
    <property type="evidence" value="ECO:0007669"/>
    <property type="project" value="InterPro"/>
</dbReference>
<keyword evidence="7" id="KW-0812">Transmembrane</keyword>
<keyword evidence="9 22" id="KW-0732">Signal</keyword>
<dbReference type="InterPro" id="IPR036772">
    <property type="entry name" value="SRCR-like_dom_sf"/>
</dbReference>
<keyword evidence="5" id="KW-0886">LTQ</keyword>
<name>A0A7M7GMB6_APIME</name>
<evidence type="ECO:0000313" key="25">
    <source>
        <dbReference type="Proteomes" id="UP000005203"/>
    </source>
</evidence>
<dbReference type="InterPro" id="IPR001190">
    <property type="entry name" value="SRCR"/>
</dbReference>
<comment type="similarity">
    <text evidence="4">Belongs to the lysyl oxidase family.</text>
</comment>
<dbReference type="InterPro" id="IPR019828">
    <property type="entry name" value="Lysyl_oxidase_CS"/>
</dbReference>
<evidence type="ECO:0000256" key="10">
    <source>
        <dbReference type="ARBA" id="ARBA00022737"/>
    </source>
</evidence>
<evidence type="ECO:0000256" key="19">
    <source>
        <dbReference type="ARBA" id="ARBA00047861"/>
    </source>
</evidence>
<evidence type="ECO:0000259" key="23">
    <source>
        <dbReference type="PROSITE" id="PS50287"/>
    </source>
</evidence>
<dbReference type="Pfam" id="PF01186">
    <property type="entry name" value="Lysyl_oxidase"/>
    <property type="match status" value="1"/>
</dbReference>
<dbReference type="InterPro" id="IPR050912">
    <property type="entry name" value="LOX-like_protein"/>
</dbReference>
<dbReference type="Proteomes" id="UP000005203">
    <property type="component" value="Linkage group LG15"/>
</dbReference>
<dbReference type="PANTHER" id="PTHR45817:SF4">
    <property type="entry name" value="LYSYL OXIDASE-LIKE-RELATED"/>
    <property type="match status" value="1"/>
</dbReference>
<dbReference type="OrthoDB" id="547291at2759"/>
<reference evidence="24" key="1">
    <citation type="submission" date="2021-01" db="UniProtKB">
        <authorList>
            <consortium name="EnsemblMetazoa"/>
        </authorList>
    </citation>
    <scope>IDENTIFICATION</scope>
    <source>
        <strain evidence="24">DH4</strain>
    </source>
</reference>
<dbReference type="GO" id="GO:0005615">
    <property type="term" value="C:extracellular space"/>
    <property type="evidence" value="ECO:0007669"/>
    <property type="project" value="TreeGrafter"/>
</dbReference>
<feature type="domain" description="SRCR" evidence="23">
    <location>
        <begin position="59"/>
        <end position="178"/>
    </location>
</feature>
<evidence type="ECO:0000256" key="13">
    <source>
        <dbReference type="ARBA" id="ARBA00023002"/>
    </source>
</evidence>
<accession>A0A8B6YY50</accession>
<keyword evidence="11" id="KW-0801">TPQ</keyword>
<evidence type="ECO:0000256" key="1">
    <source>
        <dbReference type="ARBA" id="ARBA00001935"/>
    </source>
</evidence>
<sequence>MDWRILIIGFSIILAIMVDVRTTANSNDTWDEKIREKKARLVKKLKKDLRKLKKQEGAVKLVGGENGGHEGNVEILHDGKWGSVCDDEWDYLEANVVCRQLGFDGAIKPTANGHFGQARSEIFPIRFNRYFSKEIKKRRYWMDNVYCDGSEDELSKCRFDGWGASDCEGGEAAGVICDQQQQEAEDGVRERSKAGRKPEKRRIKDIHQQGVAIRLAGGRVHSEGRVEVKLGHSDWGVICGDGWSLFEAAVVCRQLGLGYASDAVQTNFFGGEKTPMAISGVQCRGNESSLTDCLHDKLLDCPGPVENVGSVVCLRDMPDLVFDHIELMRTAHLEDRQLYWLQCAMEENCVASQAYKIQKESENWHLETRRLLRFTARILNAGTADFRPSVPKHLWEWHMCHMHYHSMEVFATFDVLDLNGTRLAEGHKASFCLEDNQCLPGVEARYKCANYGDQGISVNCSDIYRHNIDCQWVDISELRPGEYIFKVGVNPELKVGEMSFDNNAAICRLLYTESFATVHSCVMGRP</sequence>
<evidence type="ECO:0000256" key="22">
    <source>
        <dbReference type="SAM" id="SignalP"/>
    </source>
</evidence>
<dbReference type="GO" id="GO:0004720">
    <property type="term" value="F:protein-lysine 6-oxidase activity"/>
    <property type="evidence" value="ECO:0007669"/>
    <property type="project" value="UniProtKB-EC"/>
</dbReference>
<evidence type="ECO:0000256" key="12">
    <source>
        <dbReference type="ARBA" id="ARBA00022989"/>
    </source>
</evidence>
<feature type="compositionally biased region" description="Basic and acidic residues" evidence="21">
    <location>
        <begin position="186"/>
        <end position="197"/>
    </location>
</feature>
<keyword evidence="14" id="KW-0186">Copper</keyword>
<accession>A0A7M7GMB6</accession>
<dbReference type="PRINTS" id="PR00074">
    <property type="entry name" value="LYSYLOXIDASE"/>
</dbReference>
<dbReference type="AlphaFoldDB" id="A0A7M7GMB6"/>
<dbReference type="FunFam" id="3.10.250.10:FF:000016">
    <property type="entry name" value="Scavenger receptor cysteine-rich protein type 12"/>
    <property type="match status" value="1"/>
</dbReference>
<keyword evidence="6" id="KW-0964">Secreted</keyword>
<evidence type="ECO:0000256" key="16">
    <source>
        <dbReference type="ARBA" id="ARBA00023157"/>
    </source>
</evidence>
<keyword evidence="17" id="KW-0325">Glycoprotein</keyword>
<evidence type="ECO:0000256" key="17">
    <source>
        <dbReference type="ARBA" id="ARBA00023180"/>
    </source>
</evidence>
<dbReference type="EnsemblMetazoa" id="XM_006560641">
    <property type="protein sequence ID" value="XP_006560704"/>
    <property type="gene ID" value="LOC408544"/>
</dbReference>
<evidence type="ECO:0000256" key="4">
    <source>
        <dbReference type="ARBA" id="ARBA00007492"/>
    </source>
</evidence>
<keyword evidence="12" id="KW-1133">Transmembrane helix</keyword>
<reference evidence="26" key="2">
    <citation type="submission" date="2025-04" db="UniProtKB">
        <authorList>
            <consortium name="RefSeq"/>
        </authorList>
    </citation>
    <scope>IDENTIFICATION</scope>
    <source>
        <strain evidence="26">DH4</strain>
        <tissue evidence="26">Whole body</tissue>
    </source>
</reference>
<evidence type="ECO:0000256" key="11">
    <source>
        <dbReference type="ARBA" id="ARBA00022772"/>
    </source>
</evidence>
<dbReference type="Pfam" id="PF00530">
    <property type="entry name" value="SRCR"/>
    <property type="match status" value="2"/>
</dbReference>
<evidence type="ECO:0000256" key="14">
    <source>
        <dbReference type="ARBA" id="ARBA00023008"/>
    </source>
</evidence>
<comment type="cofactor">
    <cofactor evidence="1">
        <name>Cu cation</name>
        <dbReference type="ChEBI" id="CHEBI:23378"/>
    </cofactor>
</comment>
<evidence type="ECO:0000256" key="7">
    <source>
        <dbReference type="ARBA" id="ARBA00022692"/>
    </source>
</evidence>
<dbReference type="PANTHER" id="PTHR45817">
    <property type="entry name" value="LYSYL OXIDASE-LIKE-RELATED"/>
    <property type="match status" value="1"/>
</dbReference>
<evidence type="ECO:0000256" key="6">
    <source>
        <dbReference type="ARBA" id="ARBA00022525"/>
    </source>
</evidence>
<dbReference type="GeneID" id="408544"/>
<dbReference type="FunFam" id="3.10.250.10:FF:000008">
    <property type="entry name" value="Lysyl oxidase homolog 2"/>
    <property type="match status" value="1"/>
</dbReference>
<evidence type="ECO:0000256" key="20">
    <source>
        <dbReference type="PROSITE-ProRule" id="PRU00196"/>
    </source>
</evidence>
<feature type="disulfide bond" evidence="20">
    <location>
        <begin position="147"/>
        <end position="157"/>
    </location>
</feature>
<dbReference type="SMART" id="SM00202">
    <property type="entry name" value="SR"/>
    <property type="match status" value="2"/>
</dbReference>
<evidence type="ECO:0000256" key="8">
    <source>
        <dbReference type="ARBA" id="ARBA00022723"/>
    </source>
</evidence>
<comment type="caution">
    <text evidence="20">Lacks conserved residue(s) required for the propagation of feature annotation.</text>
</comment>
<dbReference type="KEGG" id="ame:408544"/>
<keyword evidence="16 20" id="KW-1015">Disulfide bond</keyword>
<dbReference type="PROSITE" id="PS00926">
    <property type="entry name" value="LYSYL_OXIDASE"/>
    <property type="match status" value="1"/>
</dbReference>
<evidence type="ECO:0000256" key="21">
    <source>
        <dbReference type="SAM" id="MobiDB-lite"/>
    </source>
</evidence>
<evidence type="ECO:0000256" key="18">
    <source>
        <dbReference type="ARBA" id="ARBA00038869"/>
    </source>
</evidence>
<comment type="subcellular location">
    <subcellularLocation>
        <location evidence="2">Membrane</location>
        <topology evidence="2">Single-pass membrane protein</topology>
    </subcellularLocation>
    <subcellularLocation>
        <location evidence="3">Secreted</location>
        <location evidence="3">Extracellular space</location>
    </subcellularLocation>
</comment>
<evidence type="ECO:0000256" key="5">
    <source>
        <dbReference type="ARBA" id="ARBA00022477"/>
    </source>
</evidence>
<evidence type="ECO:0000313" key="24">
    <source>
        <dbReference type="EnsemblMetazoa" id="XP_006560704"/>
    </source>
</evidence>
<feature type="domain" description="SRCR" evidence="23">
    <location>
        <begin position="213"/>
        <end position="314"/>
    </location>
</feature>
<organism evidence="24">
    <name type="scientific">Apis mellifera</name>
    <name type="common">Honeybee</name>
    <dbReference type="NCBI Taxonomy" id="7460"/>
    <lineage>
        <taxon>Eukaryota</taxon>
        <taxon>Metazoa</taxon>
        <taxon>Ecdysozoa</taxon>
        <taxon>Arthropoda</taxon>
        <taxon>Hexapoda</taxon>
        <taxon>Insecta</taxon>
        <taxon>Pterygota</taxon>
        <taxon>Neoptera</taxon>
        <taxon>Endopterygota</taxon>
        <taxon>Hymenoptera</taxon>
        <taxon>Apocrita</taxon>
        <taxon>Aculeata</taxon>
        <taxon>Apoidea</taxon>
        <taxon>Anthophila</taxon>
        <taxon>Apidae</taxon>
        <taxon>Apis</taxon>
    </lineage>
</organism>
<evidence type="ECO:0000256" key="2">
    <source>
        <dbReference type="ARBA" id="ARBA00004167"/>
    </source>
</evidence>
<evidence type="ECO:0000256" key="3">
    <source>
        <dbReference type="ARBA" id="ARBA00004239"/>
    </source>
</evidence>
<dbReference type="RefSeq" id="XP_006560704.2">
    <property type="nucleotide sequence ID" value="XM_006560641.3"/>
</dbReference>
<keyword evidence="8" id="KW-0479">Metal-binding</keyword>
<feature type="disulfide bond" evidence="20">
    <location>
        <begin position="252"/>
        <end position="313"/>
    </location>
</feature>
<dbReference type="SUPFAM" id="SSF56487">
    <property type="entry name" value="SRCR-like"/>
    <property type="match status" value="2"/>
</dbReference>
<dbReference type="PRINTS" id="PR00258">
    <property type="entry name" value="SPERACTRCPTR"/>
</dbReference>
<dbReference type="EC" id="1.4.3.13" evidence="18"/>